<evidence type="ECO:0000256" key="11">
    <source>
        <dbReference type="ARBA" id="ARBA00023160"/>
    </source>
</evidence>
<keyword evidence="5" id="KW-0276">Fatty acid metabolism</keyword>
<dbReference type="Pfam" id="PF00487">
    <property type="entry name" value="FA_desaturase"/>
    <property type="match status" value="1"/>
</dbReference>
<comment type="similarity">
    <text evidence="2">Belongs to the fatty acid desaturase type 2 family.</text>
</comment>
<feature type="transmembrane region" description="Helical" evidence="12">
    <location>
        <begin position="44"/>
        <end position="65"/>
    </location>
</feature>
<dbReference type="EMBL" id="RQHV01000066">
    <property type="protein sequence ID" value="TGN06459.1"/>
    <property type="molecule type" value="Genomic_DNA"/>
</dbReference>
<protein>
    <submittedName>
        <fullName evidence="14">Acyl-CoA desaturase</fullName>
    </submittedName>
</protein>
<evidence type="ECO:0000259" key="13">
    <source>
        <dbReference type="Pfam" id="PF00487"/>
    </source>
</evidence>
<name>A0A4R9LL16_9LEPT</name>
<dbReference type="CDD" id="cd03505">
    <property type="entry name" value="Delta9-FADS-like"/>
    <property type="match status" value="1"/>
</dbReference>
<evidence type="ECO:0000313" key="15">
    <source>
        <dbReference type="Proteomes" id="UP000298264"/>
    </source>
</evidence>
<keyword evidence="9" id="KW-0443">Lipid metabolism</keyword>
<feature type="domain" description="Fatty acid desaturase" evidence="13">
    <location>
        <begin position="41"/>
        <end position="247"/>
    </location>
</feature>
<dbReference type="RefSeq" id="WP_135765980.1">
    <property type="nucleotide sequence ID" value="NZ_RQHV01000066.1"/>
</dbReference>
<keyword evidence="8" id="KW-0408">Iron</keyword>
<dbReference type="InterPro" id="IPR015876">
    <property type="entry name" value="Acyl-CoA_DS"/>
</dbReference>
<dbReference type="OrthoDB" id="19906at2"/>
<dbReference type="PANTHER" id="PTHR11351:SF31">
    <property type="entry name" value="DESATURASE 1, ISOFORM A-RELATED"/>
    <property type="match status" value="1"/>
</dbReference>
<keyword evidence="15" id="KW-1185">Reference proteome</keyword>
<keyword evidence="4 12" id="KW-0812">Transmembrane</keyword>
<keyword evidence="7" id="KW-0560">Oxidoreductase</keyword>
<evidence type="ECO:0000256" key="3">
    <source>
        <dbReference type="ARBA" id="ARBA00022516"/>
    </source>
</evidence>
<evidence type="ECO:0000256" key="8">
    <source>
        <dbReference type="ARBA" id="ARBA00023004"/>
    </source>
</evidence>
<keyword evidence="6 12" id="KW-1133">Transmembrane helix</keyword>
<evidence type="ECO:0000256" key="2">
    <source>
        <dbReference type="ARBA" id="ARBA00008749"/>
    </source>
</evidence>
<evidence type="ECO:0000256" key="9">
    <source>
        <dbReference type="ARBA" id="ARBA00023098"/>
    </source>
</evidence>
<keyword evidence="11" id="KW-0275">Fatty acid biosynthesis</keyword>
<sequence>MDNSDSSVETVVKHQAPVLFFVLFFMIQATIFTVFTVPFRWELVLVAVVSYFVRMFGITAAYHRYFSHSSFKTSRVFQFVLAWIGSMSMQKGVLWWAAHHRNHHKNSDTEKDIHSPSRKGFWYSHMFWFLRDEYNDYEAKLIPDFYKYPELRWIDRNHWIPPLTFAIGLYLAGGWGWLVYGYAVATFFLGHATWTINSLSHVYGSTRFESRDTSKNNLFLALLTMGEGWHNNHHYYCSSANQGFYWYEVDLSYYILKVFSWMGIVWDLKKPPVKVLNEGLRRDAEKKAALLAAKNLSKSTKLTTSPNRTVVTSS</sequence>
<dbReference type="GO" id="GO:0016717">
    <property type="term" value="F:oxidoreductase activity, acting on paired donors, with oxidation of a pair of donors resulting in the reduction of molecular oxygen to two molecules of water"/>
    <property type="evidence" value="ECO:0007669"/>
    <property type="project" value="InterPro"/>
</dbReference>
<evidence type="ECO:0000313" key="14">
    <source>
        <dbReference type="EMBL" id="TGN06459.1"/>
    </source>
</evidence>
<dbReference type="InterPro" id="IPR005804">
    <property type="entry name" value="FA_desaturase_dom"/>
</dbReference>
<dbReference type="AlphaFoldDB" id="A0A4R9LL16"/>
<comment type="caution">
    <text evidence="14">The sequence shown here is derived from an EMBL/GenBank/DDBJ whole genome shotgun (WGS) entry which is preliminary data.</text>
</comment>
<proteinExistence type="inferred from homology"/>
<evidence type="ECO:0000256" key="1">
    <source>
        <dbReference type="ARBA" id="ARBA00004141"/>
    </source>
</evidence>
<feature type="transmembrane region" description="Helical" evidence="12">
    <location>
        <begin position="159"/>
        <end position="180"/>
    </location>
</feature>
<dbReference type="GO" id="GO:0016020">
    <property type="term" value="C:membrane"/>
    <property type="evidence" value="ECO:0007669"/>
    <property type="project" value="UniProtKB-SubCell"/>
</dbReference>
<evidence type="ECO:0000256" key="10">
    <source>
        <dbReference type="ARBA" id="ARBA00023136"/>
    </source>
</evidence>
<evidence type="ECO:0000256" key="12">
    <source>
        <dbReference type="SAM" id="Phobius"/>
    </source>
</evidence>
<gene>
    <name evidence="14" type="ORF">EHS11_19080</name>
</gene>
<dbReference type="Proteomes" id="UP000298264">
    <property type="component" value="Unassembled WGS sequence"/>
</dbReference>
<evidence type="ECO:0000256" key="5">
    <source>
        <dbReference type="ARBA" id="ARBA00022832"/>
    </source>
</evidence>
<organism evidence="14 15">
    <name type="scientific">Leptospira ilyithenensis</name>
    <dbReference type="NCBI Taxonomy" id="2484901"/>
    <lineage>
        <taxon>Bacteria</taxon>
        <taxon>Pseudomonadati</taxon>
        <taxon>Spirochaetota</taxon>
        <taxon>Spirochaetia</taxon>
        <taxon>Leptospirales</taxon>
        <taxon>Leptospiraceae</taxon>
        <taxon>Leptospira</taxon>
    </lineage>
</organism>
<evidence type="ECO:0000256" key="4">
    <source>
        <dbReference type="ARBA" id="ARBA00022692"/>
    </source>
</evidence>
<dbReference type="GO" id="GO:0006633">
    <property type="term" value="P:fatty acid biosynthetic process"/>
    <property type="evidence" value="ECO:0007669"/>
    <property type="project" value="UniProtKB-KW"/>
</dbReference>
<dbReference type="PRINTS" id="PR00075">
    <property type="entry name" value="FACDDSATRASE"/>
</dbReference>
<comment type="subcellular location">
    <subcellularLocation>
        <location evidence="1">Membrane</location>
        <topology evidence="1">Multi-pass membrane protein</topology>
    </subcellularLocation>
</comment>
<feature type="transmembrane region" description="Helical" evidence="12">
    <location>
        <begin position="77"/>
        <end position="98"/>
    </location>
</feature>
<evidence type="ECO:0000256" key="7">
    <source>
        <dbReference type="ARBA" id="ARBA00023002"/>
    </source>
</evidence>
<keyword evidence="3" id="KW-0444">Lipid biosynthesis</keyword>
<keyword evidence="10 12" id="KW-0472">Membrane</keyword>
<evidence type="ECO:0000256" key="6">
    <source>
        <dbReference type="ARBA" id="ARBA00022989"/>
    </source>
</evidence>
<reference evidence="14" key="1">
    <citation type="journal article" date="2019" name="PLoS Negl. Trop. Dis.">
        <title>Revisiting the worldwide diversity of Leptospira species in the environment.</title>
        <authorList>
            <person name="Vincent A.T."/>
            <person name="Schiettekatte O."/>
            <person name="Bourhy P."/>
            <person name="Veyrier F.J."/>
            <person name="Picardeau M."/>
        </authorList>
    </citation>
    <scope>NUCLEOTIDE SEQUENCE [LARGE SCALE GENOMIC DNA]</scope>
    <source>
        <strain evidence="14">201400974</strain>
    </source>
</reference>
<accession>A0A4R9LL16</accession>
<feature type="transmembrane region" description="Helical" evidence="12">
    <location>
        <begin position="16"/>
        <end position="37"/>
    </location>
</feature>
<dbReference type="PANTHER" id="PTHR11351">
    <property type="entry name" value="ACYL-COA DESATURASE"/>
    <property type="match status" value="1"/>
</dbReference>